<dbReference type="Pfam" id="PF07978">
    <property type="entry name" value="NIPSNAP"/>
    <property type="match status" value="1"/>
</dbReference>
<sequence>MIHELRVYHAAPKKLGQVVQRFEKHTIEIFKRLEIKPVGFWTVAIGEANDQLIYMIEWESLAERDQKWAAFLKDEEWQKVWAETDKDGPLVRYASNQILQPVLAQAIS</sequence>
<dbReference type="RefSeq" id="WP_037400375.1">
    <property type="nucleotide sequence ID" value="NZ_JBGCBM010000004.1"/>
</dbReference>
<dbReference type="InterPro" id="IPR051557">
    <property type="entry name" value="NipSnap_domain"/>
</dbReference>
<comment type="similarity">
    <text evidence="1">Belongs to the NipSnap family.</text>
</comment>
<dbReference type="EMBL" id="NWTC01000023">
    <property type="protein sequence ID" value="PDT45203.1"/>
    <property type="molecule type" value="Genomic_DNA"/>
</dbReference>
<name>A0A2A6LRD3_RHIFR</name>
<dbReference type="PANTHER" id="PTHR21017">
    <property type="entry name" value="NIPSNAP-RELATED"/>
    <property type="match status" value="1"/>
</dbReference>
<accession>A0A2A6LRD3</accession>
<reference evidence="3 4" key="1">
    <citation type="submission" date="2017-09" db="EMBL/GenBank/DDBJ databases">
        <title>Comparative genomics of rhizobia isolated from Phaseolus vulgaris in China.</title>
        <authorList>
            <person name="Tong W."/>
        </authorList>
    </citation>
    <scope>NUCLEOTIDE SEQUENCE [LARGE SCALE GENOMIC DNA]</scope>
    <source>
        <strain evidence="3 4">PCH1</strain>
    </source>
</reference>
<protein>
    <submittedName>
        <fullName evidence="3">NIPSNAP family protein</fullName>
    </submittedName>
</protein>
<organism evidence="3 4">
    <name type="scientific">Rhizobium fredii</name>
    <name type="common">Sinorhizobium fredii</name>
    <dbReference type="NCBI Taxonomy" id="380"/>
    <lineage>
        <taxon>Bacteria</taxon>
        <taxon>Pseudomonadati</taxon>
        <taxon>Pseudomonadota</taxon>
        <taxon>Alphaproteobacteria</taxon>
        <taxon>Hyphomicrobiales</taxon>
        <taxon>Rhizobiaceae</taxon>
        <taxon>Sinorhizobium/Ensifer group</taxon>
        <taxon>Sinorhizobium</taxon>
    </lineage>
</organism>
<dbReference type="InterPro" id="IPR012577">
    <property type="entry name" value="NIPSNAP"/>
</dbReference>
<dbReference type="GeneID" id="48977261"/>
<evidence type="ECO:0000259" key="2">
    <source>
        <dbReference type="Pfam" id="PF07978"/>
    </source>
</evidence>
<evidence type="ECO:0000313" key="4">
    <source>
        <dbReference type="Proteomes" id="UP000220353"/>
    </source>
</evidence>
<dbReference type="Proteomes" id="UP000220353">
    <property type="component" value="Unassembled WGS sequence"/>
</dbReference>
<comment type="caution">
    <text evidence="3">The sequence shown here is derived from an EMBL/GenBank/DDBJ whole genome shotgun (WGS) entry which is preliminary data.</text>
</comment>
<evidence type="ECO:0000256" key="1">
    <source>
        <dbReference type="ARBA" id="ARBA00005291"/>
    </source>
</evidence>
<evidence type="ECO:0000313" key="3">
    <source>
        <dbReference type="EMBL" id="PDT45203.1"/>
    </source>
</evidence>
<dbReference type="SUPFAM" id="SSF54909">
    <property type="entry name" value="Dimeric alpha+beta barrel"/>
    <property type="match status" value="1"/>
</dbReference>
<dbReference type="AlphaFoldDB" id="A0A2A6LRD3"/>
<proteinExistence type="inferred from homology"/>
<gene>
    <name evidence="3" type="ORF">CO661_24420</name>
</gene>
<dbReference type="PANTHER" id="PTHR21017:SF17">
    <property type="entry name" value="PROTEIN NIPSNAP"/>
    <property type="match status" value="1"/>
</dbReference>
<dbReference type="InterPro" id="IPR011008">
    <property type="entry name" value="Dimeric_a/b-barrel"/>
</dbReference>
<feature type="domain" description="NIPSNAP" evidence="2">
    <location>
        <begin position="4"/>
        <end position="102"/>
    </location>
</feature>
<dbReference type="Gene3D" id="3.30.70.100">
    <property type="match status" value="1"/>
</dbReference>